<dbReference type="RefSeq" id="WP_066340844.1">
    <property type="nucleotide sequence ID" value="NZ_CP016503.1"/>
</dbReference>
<dbReference type="AlphaFoldDB" id="A0A1B1U682"/>
<accession>A0A1B1U682</accession>
<dbReference type="Pfam" id="PF10124">
    <property type="entry name" value="Mu-like_gpT"/>
    <property type="match status" value="3"/>
</dbReference>
<organism evidence="2 3">
    <name type="scientific">Helicobacter enhydrae</name>
    <dbReference type="NCBI Taxonomy" id="222136"/>
    <lineage>
        <taxon>Bacteria</taxon>
        <taxon>Pseudomonadati</taxon>
        <taxon>Campylobacterota</taxon>
        <taxon>Epsilonproteobacteria</taxon>
        <taxon>Campylobacterales</taxon>
        <taxon>Helicobacteraceae</taxon>
        <taxon>Helicobacter</taxon>
    </lineage>
</organism>
<dbReference type="STRING" id="222136.BBW65_05540"/>
<feature type="domain" description="Bacteriophage Mu GpT" evidence="1">
    <location>
        <begin position="153"/>
        <end position="223"/>
    </location>
</feature>
<feature type="domain" description="Bacteriophage Mu GpT" evidence="1">
    <location>
        <begin position="225"/>
        <end position="290"/>
    </location>
</feature>
<name>A0A1B1U682_9HELI</name>
<evidence type="ECO:0000259" key="1">
    <source>
        <dbReference type="Pfam" id="PF10124"/>
    </source>
</evidence>
<gene>
    <name evidence="2" type="ORF">BBW65_05540</name>
</gene>
<proteinExistence type="predicted"/>
<evidence type="ECO:0000313" key="2">
    <source>
        <dbReference type="EMBL" id="ANV98293.1"/>
    </source>
</evidence>
<keyword evidence="3" id="KW-1185">Reference proteome</keyword>
<reference evidence="3" key="1">
    <citation type="submission" date="2016-07" db="EMBL/GenBank/DDBJ databases">
        <authorList>
            <person name="Florea S."/>
            <person name="Webb J.S."/>
            <person name="Jaromczyk J."/>
            <person name="Schardl C.L."/>
        </authorList>
    </citation>
    <scope>NUCLEOTIDE SEQUENCE [LARGE SCALE GENOMIC DNA]</scope>
    <source>
        <strain evidence="3">MIT 01-6242</strain>
    </source>
</reference>
<sequence length="294" mass="33281">MPNKLDASFMENVSKGFSKVFNESLVKQNDDYKKISLEVLSNTIVTDYAWIADLPSMKEWVGERTLKELSAHNYTIKKKDWEATIKIHRDNLIYDNLGIVKPQIQSLAESVSMHYNQLIFKLLEDNGDCFDGKKFFATDHNVGSQSFGNKGTKVLSAESFLEARKEMRSLVNSHGTPLGIRPNLLVVPPELEATALKILKAQTIEGSSNITYGMCELLVCDHLSNDKAWYLFDTSRSVKPFILQVNKKPEFVALDKPNSDRNFMSKEILYGVDTEDNAGYGMWQLAYKSEGSEQ</sequence>
<dbReference type="OrthoDB" id="9804833at2"/>
<dbReference type="Proteomes" id="UP000092884">
    <property type="component" value="Chromosome"/>
</dbReference>
<protein>
    <submittedName>
        <fullName evidence="2">Head protein</fullName>
    </submittedName>
</protein>
<dbReference type="EMBL" id="CP016503">
    <property type="protein sequence ID" value="ANV98293.1"/>
    <property type="molecule type" value="Genomic_DNA"/>
</dbReference>
<dbReference type="InterPro" id="IPR018774">
    <property type="entry name" value="Phage_Mu_GpT"/>
</dbReference>
<evidence type="ECO:0000313" key="3">
    <source>
        <dbReference type="Proteomes" id="UP000092884"/>
    </source>
</evidence>
<feature type="domain" description="Bacteriophage Mu GpT" evidence="1">
    <location>
        <begin position="11"/>
        <end position="145"/>
    </location>
</feature>
<dbReference type="KEGG" id="het:BBW65_05540"/>